<organism evidence="1 2">
    <name type="scientific">Peronospora matthiolae</name>
    <dbReference type="NCBI Taxonomy" id="2874970"/>
    <lineage>
        <taxon>Eukaryota</taxon>
        <taxon>Sar</taxon>
        <taxon>Stramenopiles</taxon>
        <taxon>Oomycota</taxon>
        <taxon>Peronosporomycetes</taxon>
        <taxon>Peronosporales</taxon>
        <taxon>Peronosporaceae</taxon>
        <taxon>Peronospora</taxon>
    </lineage>
</organism>
<dbReference type="Proteomes" id="UP001162060">
    <property type="component" value="Unassembled WGS sequence"/>
</dbReference>
<evidence type="ECO:0000313" key="2">
    <source>
        <dbReference type="Proteomes" id="UP001162060"/>
    </source>
</evidence>
<evidence type="ECO:0000313" key="1">
    <source>
        <dbReference type="EMBL" id="CAK7935526.1"/>
    </source>
</evidence>
<sequence>MSDDDVASTIGDAVDESATDPSDFNLEAFLGEVINAPRINPAKSIKYDFNAAAGTAYASGLVKPNHYTSLRFEDADPDSAR</sequence>
<accession>A0AAV1ULL2</accession>
<protein>
    <submittedName>
        <fullName evidence="1">Uncharacterized protein</fullName>
    </submittedName>
</protein>
<name>A0AAV1ULL2_9STRA</name>
<reference evidence="1" key="1">
    <citation type="submission" date="2024-01" db="EMBL/GenBank/DDBJ databases">
        <authorList>
            <person name="Webb A."/>
        </authorList>
    </citation>
    <scope>NUCLEOTIDE SEQUENCE</scope>
    <source>
        <strain evidence="1">Pm1</strain>
    </source>
</reference>
<dbReference type="AlphaFoldDB" id="A0AAV1ULL2"/>
<gene>
    <name evidence="1" type="ORF">PM001_LOCUS20676</name>
</gene>
<comment type="caution">
    <text evidence="1">The sequence shown here is derived from an EMBL/GenBank/DDBJ whole genome shotgun (WGS) entry which is preliminary data.</text>
</comment>
<proteinExistence type="predicted"/>
<dbReference type="EMBL" id="CAKLBY020000221">
    <property type="protein sequence ID" value="CAK7935526.1"/>
    <property type="molecule type" value="Genomic_DNA"/>
</dbReference>